<dbReference type="Proteomes" id="UP000824107">
    <property type="component" value="Unassembled WGS sequence"/>
</dbReference>
<evidence type="ECO:0000256" key="1">
    <source>
        <dbReference type="ARBA" id="ARBA00022729"/>
    </source>
</evidence>
<feature type="chain" id="PRO_5039411064" evidence="2">
    <location>
        <begin position="22"/>
        <end position="115"/>
    </location>
</feature>
<name>A0A9D1SAM4_9PROT</name>
<accession>A0A9D1SAM4</accession>
<organism evidence="3 4">
    <name type="scientific">Candidatus Scatocola faecipullorum</name>
    <dbReference type="NCBI Taxonomy" id="2840917"/>
    <lineage>
        <taxon>Bacteria</taxon>
        <taxon>Pseudomonadati</taxon>
        <taxon>Pseudomonadota</taxon>
        <taxon>Alphaproteobacteria</taxon>
        <taxon>Rhodospirillales</taxon>
        <taxon>Rhodospirillaceae</taxon>
        <taxon>Rhodospirillaceae incertae sedis</taxon>
        <taxon>Candidatus Scatocola</taxon>
    </lineage>
</organism>
<dbReference type="PANTHER" id="PTHR36571:SF1">
    <property type="entry name" value="PROTEIN YGIW"/>
    <property type="match status" value="1"/>
</dbReference>
<protein>
    <submittedName>
        <fullName evidence="3">NirD/YgiW/YdeI family stress tolerance protein</fullName>
    </submittedName>
</protein>
<dbReference type="AlphaFoldDB" id="A0A9D1SAM4"/>
<dbReference type="SUPFAM" id="SSF101756">
    <property type="entry name" value="Hypothetical protein YgiW"/>
    <property type="match status" value="1"/>
</dbReference>
<dbReference type="InterPro" id="IPR005220">
    <property type="entry name" value="CarO-like"/>
</dbReference>
<dbReference type="Pfam" id="PF04076">
    <property type="entry name" value="BOF"/>
    <property type="match status" value="1"/>
</dbReference>
<evidence type="ECO:0000313" key="4">
    <source>
        <dbReference type="Proteomes" id="UP000824107"/>
    </source>
</evidence>
<evidence type="ECO:0000313" key="3">
    <source>
        <dbReference type="EMBL" id="HIU53060.1"/>
    </source>
</evidence>
<comment type="caution">
    <text evidence="3">The sequence shown here is derived from an EMBL/GenBank/DDBJ whole genome shotgun (WGS) entry which is preliminary data.</text>
</comment>
<gene>
    <name evidence="3" type="ORF">IAD20_03150</name>
</gene>
<reference evidence="3" key="1">
    <citation type="submission" date="2020-10" db="EMBL/GenBank/DDBJ databases">
        <authorList>
            <person name="Gilroy R."/>
        </authorList>
    </citation>
    <scope>NUCLEOTIDE SEQUENCE</scope>
    <source>
        <strain evidence="3">ChiW3-316</strain>
    </source>
</reference>
<sequence length="115" mass="12588">MRKVTLLTAAVLLSGISAVQAAFVGSETVNPVTVAEAAKMPDESRVTLQGYIVSHLGGEDYTFKDESGSIKIEIDEKVWQGLDVSPQDKVEVRGEVDTHKYKPTDIEVETIRLIK</sequence>
<reference evidence="3" key="2">
    <citation type="journal article" date="2021" name="PeerJ">
        <title>Extensive microbial diversity within the chicken gut microbiome revealed by metagenomics and culture.</title>
        <authorList>
            <person name="Gilroy R."/>
            <person name="Ravi A."/>
            <person name="Getino M."/>
            <person name="Pursley I."/>
            <person name="Horton D.L."/>
            <person name="Alikhan N.F."/>
            <person name="Baker D."/>
            <person name="Gharbi K."/>
            <person name="Hall N."/>
            <person name="Watson M."/>
            <person name="Adriaenssens E.M."/>
            <person name="Foster-Nyarko E."/>
            <person name="Jarju S."/>
            <person name="Secka A."/>
            <person name="Antonio M."/>
            <person name="Oren A."/>
            <person name="Chaudhuri R.R."/>
            <person name="La Ragione R."/>
            <person name="Hildebrand F."/>
            <person name="Pallen M.J."/>
        </authorList>
    </citation>
    <scope>NUCLEOTIDE SEQUENCE</scope>
    <source>
        <strain evidence="3">ChiW3-316</strain>
    </source>
</reference>
<proteinExistence type="predicted"/>
<dbReference type="NCBIfam" id="NF033674">
    <property type="entry name" value="stress_OB_fold"/>
    <property type="match status" value="1"/>
</dbReference>
<feature type="signal peptide" evidence="2">
    <location>
        <begin position="1"/>
        <end position="21"/>
    </location>
</feature>
<dbReference type="PANTHER" id="PTHR36571">
    <property type="entry name" value="PROTEIN YGIW"/>
    <property type="match status" value="1"/>
</dbReference>
<dbReference type="InterPro" id="IPR036700">
    <property type="entry name" value="BOBF_sf"/>
</dbReference>
<keyword evidence="1 2" id="KW-0732">Signal</keyword>
<dbReference type="Gene3D" id="2.40.50.200">
    <property type="entry name" value="Bacterial OB-fold"/>
    <property type="match status" value="1"/>
</dbReference>
<dbReference type="EMBL" id="DVNC01000022">
    <property type="protein sequence ID" value="HIU53060.1"/>
    <property type="molecule type" value="Genomic_DNA"/>
</dbReference>
<evidence type="ECO:0000256" key="2">
    <source>
        <dbReference type="SAM" id="SignalP"/>
    </source>
</evidence>